<dbReference type="Gene3D" id="3.40.190.10">
    <property type="entry name" value="Periplasmic binding protein-like II"/>
    <property type="match status" value="2"/>
</dbReference>
<feature type="chain" id="PRO_5046872531" evidence="4">
    <location>
        <begin position="24"/>
        <end position="325"/>
    </location>
</feature>
<comment type="subcellular location">
    <subcellularLocation>
        <location evidence="1">Periplasm</location>
    </subcellularLocation>
</comment>
<dbReference type="PANTHER" id="PTHR30024">
    <property type="entry name" value="ALIPHATIC SULFONATES-BINDING PROTEIN-RELATED"/>
    <property type="match status" value="1"/>
</dbReference>
<dbReference type="RefSeq" id="WP_131761967.1">
    <property type="nucleotide sequence ID" value="NZ_CAACUY010000199.1"/>
</dbReference>
<organism evidence="6 7">
    <name type="scientific">Actinomadura fibrosa</name>
    <dbReference type="NCBI Taxonomy" id="111802"/>
    <lineage>
        <taxon>Bacteria</taxon>
        <taxon>Bacillati</taxon>
        <taxon>Actinomycetota</taxon>
        <taxon>Actinomycetes</taxon>
        <taxon>Streptosporangiales</taxon>
        <taxon>Thermomonosporaceae</taxon>
        <taxon>Actinomadura</taxon>
    </lineage>
</organism>
<name>A0ABW2XXM6_9ACTN</name>
<comment type="similarity">
    <text evidence="2">Belongs to the bacterial solute-binding protein SsuA/TauA family.</text>
</comment>
<feature type="domain" description="Solute-binding protein family 3/N-terminal" evidence="5">
    <location>
        <begin position="38"/>
        <end position="259"/>
    </location>
</feature>
<gene>
    <name evidence="6" type="ORF">ACFQZM_39265</name>
</gene>
<reference evidence="7" key="1">
    <citation type="journal article" date="2019" name="Int. J. Syst. Evol. Microbiol.">
        <title>The Global Catalogue of Microorganisms (GCM) 10K type strain sequencing project: providing services to taxonomists for standard genome sequencing and annotation.</title>
        <authorList>
            <consortium name="The Broad Institute Genomics Platform"/>
            <consortium name="The Broad Institute Genome Sequencing Center for Infectious Disease"/>
            <person name="Wu L."/>
            <person name="Ma J."/>
        </authorList>
    </citation>
    <scope>NUCLEOTIDE SEQUENCE [LARGE SCALE GENOMIC DNA]</scope>
    <source>
        <strain evidence="7">JCM 9371</strain>
    </source>
</reference>
<evidence type="ECO:0000256" key="1">
    <source>
        <dbReference type="ARBA" id="ARBA00004418"/>
    </source>
</evidence>
<evidence type="ECO:0000313" key="6">
    <source>
        <dbReference type="EMBL" id="MFD0690582.1"/>
    </source>
</evidence>
<dbReference type="InterPro" id="IPR001638">
    <property type="entry name" value="Solute-binding_3/MltF_N"/>
</dbReference>
<dbReference type="EMBL" id="JBHTGP010000018">
    <property type="protein sequence ID" value="MFD0690582.1"/>
    <property type="molecule type" value="Genomic_DNA"/>
</dbReference>
<dbReference type="Proteomes" id="UP001597063">
    <property type="component" value="Unassembled WGS sequence"/>
</dbReference>
<proteinExistence type="inferred from homology"/>
<dbReference type="SUPFAM" id="SSF53850">
    <property type="entry name" value="Periplasmic binding protein-like II"/>
    <property type="match status" value="1"/>
</dbReference>
<dbReference type="PANTHER" id="PTHR30024:SF47">
    <property type="entry name" value="TAURINE-BINDING PERIPLASMIC PROTEIN"/>
    <property type="match status" value="1"/>
</dbReference>
<evidence type="ECO:0000256" key="4">
    <source>
        <dbReference type="SAM" id="SignalP"/>
    </source>
</evidence>
<evidence type="ECO:0000256" key="2">
    <source>
        <dbReference type="ARBA" id="ARBA00010742"/>
    </source>
</evidence>
<evidence type="ECO:0000313" key="7">
    <source>
        <dbReference type="Proteomes" id="UP001597063"/>
    </source>
</evidence>
<comment type="caution">
    <text evidence="6">The sequence shown here is derived from an EMBL/GenBank/DDBJ whole genome shotgun (WGS) entry which is preliminary data.</text>
</comment>
<keyword evidence="3 4" id="KW-0732">Signal</keyword>
<feature type="signal peptide" evidence="4">
    <location>
        <begin position="1"/>
        <end position="23"/>
    </location>
</feature>
<dbReference type="SMART" id="SM00062">
    <property type="entry name" value="PBPb"/>
    <property type="match status" value="1"/>
</dbReference>
<keyword evidence="7" id="KW-1185">Reference proteome</keyword>
<evidence type="ECO:0000259" key="5">
    <source>
        <dbReference type="SMART" id="SM00062"/>
    </source>
</evidence>
<protein>
    <submittedName>
        <fullName evidence="6">ABC transporter substrate-binding protein</fullName>
    </submittedName>
</protein>
<sequence>MLRRRQIFLAGLTAITLSLSACGGSGADGNGSGPEKTKLVVGTLPVPDAAPLFIAIQKGFFKEEGLTVKPEIVPNGPASGPKLQAGTMDFSLANYVSAFVATSKGALKWRFVADSYRAGPNTFVLLAPKDANTRKVEDLKGKTIAVASLKSINTIAIASLLEAHGLKETEVKFKELPFPQMPAALKTKQVDVVCVTEPTNTVIQSQQGTVAVADIMTGATESFPVAGWATLEPYVRKYPKTIAAFQRAMSKAQKIAATDRRSVEQVLPTYTQIKPDTASVITLGTFPTSLNSIALQRVPDLLLKFGYIPSRIDAKTLIVPEPSAK</sequence>
<dbReference type="Pfam" id="PF13379">
    <property type="entry name" value="NMT1_2"/>
    <property type="match status" value="1"/>
</dbReference>
<dbReference type="PROSITE" id="PS51257">
    <property type="entry name" value="PROKAR_LIPOPROTEIN"/>
    <property type="match status" value="1"/>
</dbReference>
<evidence type="ECO:0000256" key="3">
    <source>
        <dbReference type="ARBA" id="ARBA00022729"/>
    </source>
</evidence>
<accession>A0ABW2XXM6</accession>